<protein>
    <submittedName>
        <fullName evidence="4">G3871 protein</fullName>
    </submittedName>
</protein>
<feature type="compositionally biased region" description="Low complexity" evidence="2">
    <location>
        <begin position="1930"/>
        <end position="1945"/>
    </location>
</feature>
<dbReference type="Proteomes" id="UP001497392">
    <property type="component" value="Unassembled WGS sequence"/>
</dbReference>
<evidence type="ECO:0000256" key="1">
    <source>
        <dbReference type="SAM" id="Coils"/>
    </source>
</evidence>
<feature type="compositionally biased region" description="Low complexity" evidence="2">
    <location>
        <begin position="1440"/>
        <end position="1449"/>
    </location>
</feature>
<feature type="compositionally biased region" description="Low complexity" evidence="2">
    <location>
        <begin position="1802"/>
        <end position="1824"/>
    </location>
</feature>
<gene>
    <name evidence="4" type="primary">g3871</name>
    <name evidence="4" type="ORF">VP750_LOCUS3303</name>
</gene>
<feature type="domain" description="DCD" evidence="3">
    <location>
        <begin position="680"/>
        <end position="813"/>
    </location>
</feature>
<evidence type="ECO:0000256" key="2">
    <source>
        <dbReference type="SAM" id="MobiDB-lite"/>
    </source>
</evidence>
<feature type="region of interest" description="Disordered" evidence="2">
    <location>
        <begin position="263"/>
        <end position="501"/>
    </location>
</feature>
<feature type="region of interest" description="Disordered" evidence="2">
    <location>
        <begin position="1581"/>
        <end position="1678"/>
    </location>
</feature>
<feature type="compositionally biased region" description="Pro residues" evidence="2">
    <location>
        <begin position="1862"/>
        <end position="1894"/>
    </location>
</feature>
<dbReference type="PROSITE" id="PS51222">
    <property type="entry name" value="DCD"/>
    <property type="match status" value="2"/>
</dbReference>
<feature type="region of interest" description="Disordered" evidence="2">
    <location>
        <begin position="1534"/>
        <end position="1553"/>
    </location>
</feature>
<feature type="compositionally biased region" description="Pro residues" evidence="2">
    <location>
        <begin position="1774"/>
        <end position="1783"/>
    </location>
</feature>
<reference evidence="4 5" key="1">
    <citation type="submission" date="2024-06" db="EMBL/GenBank/DDBJ databases">
        <authorList>
            <person name="Kraege A."/>
            <person name="Thomma B."/>
        </authorList>
    </citation>
    <scope>NUCLEOTIDE SEQUENCE [LARGE SCALE GENOMIC DNA]</scope>
</reference>
<feature type="compositionally biased region" description="Polar residues" evidence="2">
    <location>
        <begin position="399"/>
        <end position="408"/>
    </location>
</feature>
<dbReference type="Pfam" id="PF10539">
    <property type="entry name" value="Dev_Cell_Death"/>
    <property type="match status" value="2"/>
</dbReference>
<feature type="compositionally biased region" description="Basic and acidic residues" evidence="2">
    <location>
        <begin position="1534"/>
        <end position="1550"/>
    </location>
</feature>
<evidence type="ECO:0000259" key="3">
    <source>
        <dbReference type="PROSITE" id="PS51222"/>
    </source>
</evidence>
<proteinExistence type="predicted"/>
<feature type="compositionally biased region" description="Polar residues" evidence="2">
    <location>
        <begin position="158"/>
        <end position="168"/>
    </location>
</feature>
<dbReference type="PANTHER" id="PTHR46444:SF9">
    <property type="entry name" value="DCD (DEVELOPMENT AND CELL DEATH) DOMAIN PROTEIN"/>
    <property type="match status" value="1"/>
</dbReference>
<feature type="region of interest" description="Disordered" evidence="2">
    <location>
        <begin position="1857"/>
        <end position="1962"/>
    </location>
</feature>
<dbReference type="PANTHER" id="PTHR46444">
    <property type="entry name" value="DCD (DEVELOPMENT AND CELL DEATH) DOMAIN PROTEIN-RELATED"/>
    <property type="match status" value="1"/>
</dbReference>
<feature type="compositionally biased region" description="Polar residues" evidence="2">
    <location>
        <begin position="1902"/>
        <end position="1925"/>
    </location>
</feature>
<name>A0ABP1FS44_9CHLO</name>
<feature type="compositionally biased region" description="Polar residues" evidence="2">
    <location>
        <begin position="1098"/>
        <end position="1111"/>
    </location>
</feature>
<feature type="region of interest" description="Disordered" evidence="2">
    <location>
        <begin position="1098"/>
        <end position="1173"/>
    </location>
</feature>
<feature type="compositionally biased region" description="Low complexity" evidence="2">
    <location>
        <begin position="908"/>
        <end position="933"/>
    </location>
</feature>
<feature type="compositionally biased region" description="Low complexity" evidence="2">
    <location>
        <begin position="351"/>
        <end position="361"/>
    </location>
</feature>
<dbReference type="InterPro" id="IPR002716">
    <property type="entry name" value="PIN_dom"/>
</dbReference>
<dbReference type="Gene3D" id="3.40.50.1010">
    <property type="entry name" value="5'-nuclease"/>
    <property type="match status" value="1"/>
</dbReference>
<feature type="domain" description="DCD" evidence="3">
    <location>
        <begin position="4"/>
        <end position="127"/>
    </location>
</feature>
<sequence length="2327" mass="244413">MVYGTSAGYVFLCSDTTESECITKGLFGASVQNFEQHIGPETKLFLYSISTKHLKGLWSPRGNAGESIDPTAFNGSFKAQLAVLRISHCTPAPLIKIQGIVNFYRPGRFQQHLTAQQVAALSLLLSLKPLRPTLTAPQSTAEPAKPSMAAPPKPSVAEQPSASCQVTQPAPVKAAPQSSAAAGLKASGNTQAAALEKAPRTSAAVSSATAVAPAKDSGTSQPFAFQVNGLKGKAGNATGGGQHKRRLSLAAVLDDVFEEVLSTPRSGKKRRRLPAAQLAKPSEPAEQPLQPIDLTDSPAKERQAAPYPAHAPMSPIDLTGSGAKAVPAPADPARKRVRKWDQMPASMQNSAAAVQQEAAKAPPEPMSKAPIPGVSLKAAQKLPAQPSSCPKPHEDTSQQREAPTSQVLEPSKALQAKASAGTAPEASELPVKASVQNEAAQVQKNARVAPDAAKHPPQRKASTSAAPEAPELPEQASAADQAGHVQKSPSVNSKPESKPLPAKVIASTASGTSELPLQASAPDKAAQVQNSASLDPDPESAAVKPLVPGCALICACSAQEADESFNRHQLPLPQKLRDAHPKAVIRQGLRVFLHNADTRRLLGPFYAKQAKGSDEKVLVTEKEPVQALKEVDVLAKLTPRMDRLADLGPVTEPSMTQQICKAFQEAAIPNRIQPYRMLGGNLGGAVFVCSAGTVQSCLQKGLLGMMQDTFIPIVQHVSLGMPVFLFNHSDRTLLGPLSAVSPGGMYLEERAWARPGHKSPWPAQVRVAVHHPVIALQEKVFKPLLDAAYYSANNFHFDLTKAEALSLLEAFTHRQVMYHQHLQHRQGHAYFVPPAMCQQLLEVARRASRPPQQPARPNQAHTNAYLAVLESGLSTQKKPAKRPEEDATPEPPPLEEILGREPGELEPGELQAPGAERSLAEAAAAGDALPAPAQQQRPSVDAASGSAAAAEDRSQQISSADAPPLPDSLSAQSNMAKQSPVPAAHDQSVQPAKEPKTSSSLLEKFDAARQQHSGGSGVGLAPVGAPAVGAKPAIPSPLGRQLLPMLSPLVLSTAPHHTPMQAHASSAPAAQDQGFSFGQHRQLQPHTVHTQLDMAAGQTTSEVSLAQSARPEQNGDAQPAEPNSFSFAMASAGQPPSTPPSFVKLLQEYGSTSGKPPAPEQPEQPINGKTTAHALKRRRARIRKLKEAVCAAAAKEAESAQETSEESAAEQSMPSASTKLQPTHAAEALELAAINRPTAASSAQMQAISDGNASAMAAAQATSSLQLTPSNGRQQHSNEPNVSAVPARSMQVSPHDKLSAPKQASPDMLLRASLGSFIQEAAQSGTKLSASRRSQLADTLQDAALAASQLHLALQSASAILRSEPEAEAPISQDVPVGDSGVPCAATSGREGKPGSSSMLMLTAGAEKQAAVPLKLLSKAAAPALQLNASKKRSRLSNESSAAADSDASTAVMKKQKRSEGAAGTTSGAGLQKKARKAKQTNHQLLSGKNMPEGVVKNPAQVNVTAGQPSGIETALSAQTSLEEGVHAWRADKAANSDEISRDASSEKAVIDQAAADAPEVAVEAQPVAEADAAAIPGLAAEDSTSAAPNSDSSSPPPDPPPSPPAVASPPAAFTQPLSPPAQPQSYRPAEHTISSPPKLPQPSLMQQQPGSHGQGLRAQYSPQRSTFSTMQPGQPMLQAPAFGAAHQRLPPQHAPHQAGPFLGIPVSRAGRMMHGPMGSQGMQFQLAPGGNPQQQMPQLQMQGISALHAQQSSQPPWQLDMPRKHPQQQHPHMAPPQGPPPMQLSSRPALQQPFLASRPHPQGQPAPWQLQQQQSGGPGMPLQHAGQLWANGQAWAPAWQPGLPPAQLKPFQQLGAHLGQLPPPRPPAHAPPLLQPPFAPPASAQPPQLPRPEQPLVSAPLQPQTSSQPARAVQAQQPHPSSQPLGIPGQVVGSGQGASAQAAALPVNGPDSGDQGSFRFNAGKVGSAIKTKTKKRKGDLSNLQRQLEQQRAKFLQWHQRELNRSKNTGKRKTLKAKRKELEQMTQECGDPRTLEQVQHAASDALLAAPNNANGAASVSTSLAGLQLEAAGDNAALSNGVLDHTAVQMTPLGPTVGLKRKRLQNGNMLSKLVAFDTNVYMGNNAKDPKVIAQVLRAWSLISPSIVILVPIVVMSELNCLATSNNRQLSQLAAGGLKVLQSVLASKIAHVQLPEELPEGCSTNRLKDDGILDCLRHFKEAGYHIFLCTRDKQFACRSQAQGIEAIAPDLLSTRPEYPLQVEMTPLPPKKRSRSTVGAAAAAVQPAATQDIVTAQPGAVQDVATAQPGAVQDDLDAQPGALQDDFIAL</sequence>
<feature type="region of interest" description="Disordered" evidence="2">
    <location>
        <begin position="874"/>
        <end position="1003"/>
    </location>
</feature>
<dbReference type="Pfam" id="PF13638">
    <property type="entry name" value="PIN_4"/>
    <property type="match status" value="1"/>
</dbReference>
<feature type="compositionally biased region" description="Polar residues" evidence="2">
    <location>
        <begin position="434"/>
        <end position="444"/>
    </location>
</feature>
<organism evidence="4 5">
    <name type="scientific">Coccomyxa viridis</name>
    <dbReference type="NCBI Taxonomy" id="1274662"/>
    <lineage>
        <taxon>Eukaryota</taxon>
        <taxon>Viridiplantae</taxon>
        <taxon>Chlorophyta</taxon>
        <taxon>core chlorophytes</taxon>
        <taxon>Trebouxiophyceae</taxon>
        <taxon>Trebouxiophyceae incertae sedis</taxon>
        <taxon>Coccomyxaceae</taxon>
        <taxon>Coccomyxa</taxon>
    </lineage>
</organism>
<comment type="caution">
    <text evidence="4">The sequence shown here is derived from an EMBL/GenBank/DDBJ whole genome shotgun (WGS) entry which is preliminary data.</text>
</comment>
<feature type="region of interest" description="Disordered" evidence="2">
    <location>
        <begin position="1743"/>
        <end position="1826"/>
    </location>
</feature>
<evidence type="ECO:0000313" key="5">
    <source>
        <dbReference type="Proteomes" id="UP001497392"/>
    </source>
</evidence>
<dbReference type="SMART" id="SM00767">
    <property type="entry name" value="DCD"/>
    <property type="match status" value="2"/>
</dbReference>
<feature type="region of interest" description="Disordered" evidence="2">
    <location>
        <begin position="515"/>
        <end position="541"/>
    </location>
</feature>
<dbReference type="EMBL" id="CAXHTA020000005">
    <property type="protein sequence ID" value="CAL5221644.1"/>
    <property type="molecule type" value="Genomic_DNA"/>
</dbReference>
<feature type="compositionally biased region" description="Low complexity" evidence="2">
    <location>
        <begin position="135"/>
        <end position="148"/>
    </location>
</feature>
<feature type="compositionally biased region" description="Pro residues" evidence="2">
    <location>
        <begin position="1595"/>
        <end position="1608"/>
    </location>
</feature>
<feature type="region of interest" description="Disordered" evidence="2">
    <location>
        <begin position="1429"/>
        <end position="1495"/>
    </location>
</feature>
<feature type="region of interest" description="Disordered" evidence="2">
    <location>
        <begin position="1196"/>
        <end position="1222"/>
    </location>
</feature>
<feature type="compositionally biased region" description="Polar residues" evidence="2">
    <location>
        <begin position="1661"/>
        <end position="1673"/>
    </location>
</feature>
<feature type="compositionally biased region" description="Polar residues" evidence="2">
    <location>
        <begin position="1212"/>
        <end position="1221"/>
    </location>
</feature>
<keyword evidence="5" id="KW-1185">Reference proteome</keyword>
<feature type="compositionally biased region" description="Polar residues" evidence="2">
    <location>
        <begin position="1268"/>
        <end position="1281"/>
    </location>
</feature>
<feature type="region of interest" description="Disordered" evidence="2">
    <location>
        <begin position="135"/>
        <end position="183"/>
    </location>
</feature>
<feature type="compositionally biased region" description="Low complexity" evidence="2">
    <location>
        <begin position="461"/>
        <end position="479"/>
    </location>
</feature>
<feature type="coiled-coil region" evidence="1">
    <location>
        <begin position="1981"/>
        <end position="2028"/>
    </location>
</feature>
<accession>A0ABP1FS44</accession>
<keyword evidence="1" id="KW-0175">Coiled coil</keyword>
<dbReference type="InterPro" id="IPR013989">
    <property type="entry name" value="Dev_and_cell_death_domain"/>
</dbReference>
<feature type="compositionally biased region" description="Low complexity" evidence="2">
    <location>
        <begin position="1461"/>
        <end position="1470"/>
    </location>
</feature>
<feature type="region of interest" description="Disordered" evidence="2">
    <location>
        <begin position="1268"/>
        <end position="1302"/>
    </location>
</feature>
<evidence type="ECO:0000313" key="4">
    <source>
        <dbReference type="EMBL" id="CAL5221644.1"/>
    </source>
</evidence>
<feature type="compositionally biased region" description="Low complexity" evidence="2">
    <location>
        <begin position="1583"/>
        <end position="1594"/>
    </location>
</feature>